<dbReference type="CDD" id="cd00116">
    <property type="entry name" value="LRR_RI"/>
    <property type="match status" value="1"/>
</dbReference>
<evidence type="ECO:0000256" key="10">
    <source>
        <dbReference type="ARBA" id="ARBA00022670"/>
    </source>
</evidence>
<keyword evidence="8" id="KW-1210">Necrosis</keyword>
<dbReference type="Gene3D" id="3.30.40.10">
    <property type="entry name" value="Zinc/RING finger domain, C3HC4 (zinc finger)"/>
    <property type="match status" value="1"/>
</dbReference>
<keyword evidence="10" id="KW-0645">Protease</keyword>
<dbReference type="GO" id="GO:0061702">
    <property type="term" value="C:canonical inflammasome complex"/>
    <property type="evidence" value="ECO:0007669"/>
    <property type="project" value="UniProtKB-SubCell"/>
</dbReference>
<dbReference type="InterPro" id="IPR001315">
    <property type="entry name" value="CARD"/>
</dbReference>
<feature type="domain" description="RING-type" evidence="26">
    <location>
        <begin position="54"/>
        <end position="96"/>
    </location>
</feature>
<keyword evidence="20" id="KW-0564">Palmitate</keyword>
<evidence type="ECO:0000256" key="7">
    <source>
        <dbReference type="ARBA" id="ARBA00022588"/>
    </source>
</evidence>
<dbReference type="PROSITE" id="PS51830">
    <property type="entry name" value="FIIND"/>
    <property type="match status" value="1"/>
</dbReference>
<evidence type="ECO:0000256" key="9">
    <source>
        <dbReference type="ARBA" id="ARBA00022614"/>
    </source>
</evidence>
<evidence type="ECO:0000259" key="29">
    <source>
        <dbReference type="PROSITE" id="PS51830"/>
    </source>
</evidence>
<evidence type="ECO:0000256" key="18">
    <source>
        <dbReference type="ARBA" id="ARBA00022859"/>
    </source>
</evidence>
<keyword evidence="7" id="KW-0399">Innate immunity</keyword>
<dbReference type="Pfam" id="PF23679">
    <property type="entry name" value="UPA-FIIND"/>
    <property type="match status" value="1"/>
</dbReference>
<evidence type="ECO:0000256" key="13">
    <source>
        <dbReference type="ARBA" id="ARBA00022741"/>
    </source>
</evidence>
<evidence type="ECO:0000256" key="5">
    <source>
        <dbReference type="ARBA" id="ARBA00022475"/>
    </source>
</evidence>
<proteinExistence type="inferred from homology"/>
<comment type="subcellular location">
    <subcellularLocation>
        <location evidence="2">Basolateral cell membrane</location>
    </subcellularLocation>
    <subcellularLocation>
        <location evidence="3">Cell membrane</location>
        <topology evidence="3">Lipid-anchor</topology>
    </subcellularLocation>
    <subcellularLocation>
        <location evidence="1">Inflammasome</location>
    </subcellularLocation>
</comment>
<dbReference type="PROSITE" id="PS50209">
    <property type="entry name" value="CARD"/>
    <property type="match status" value="1"/>
</dbReference>
<keyword evidence="11" id="KW-0479">Metal-binding</keyword>
<dbReference type="Pfam" id="PF17779">
    <property type="entry name" value="WHD_NOD2"/>
    <property type="match status" value="1"/>
</dbReference>
<evidence type="ECO:0000256" key="2">
    <source>
        <dbReference type="ARBA" id="ARBA00004187"/>
    </source>
</evidence>
<dbReference type="GO" id="GO:0045087">
    <property type="term" value="P:innate immune response"/>
    <property type="evidence" value="ECO:0007669"/>
    <property type="project" value="UniProtKB-KW"/>
</dbReference>
<evidence type="ECO:0000259" key="26">
    <source>
        <dbReference type="PROSITE" id="PS50089"/>
    </source>
</evidence>
<evidence type="ECO:0000256" key="1">
    <source>
        <dbReference type="ARBA" id="ARBA00004110"/>
    </source>
</evidence>
<feature type="domain" description="FIIND" evidence="29">
    <location>
        <begin position="1123"/>
        <end position="1398"/>
    </location>
</feature>
<dbReference type="Pfam" id="PF14484">
    <property type="entry name" value="FISNA"/>
    <property type="match status" value="1"/>
</dbReference>
<dbReference type="SMART" id="SM00368">
    <property type="entry name" value="LRR_RI"/>
    <property type="match status" value="11"/>
</dbReference>
<keyword evidence="10" id="KW-0378">Hydrolase</keyword>
<evidence type="ECO:0000256" key="19">
    <source>
        <dbReference type="ARBA" id="ARBA00023136"/>
    </source>
</evidence>
<feature type="domain" description="CARD" evidence="27">
    <location>
        <begin position="1402"/>
        <end position="1492"/>
    </location>
</feature>
<dbReference type="SMART" id="SM00184">
    <property type="entry name" value="RING"/>
    <property type="match status" value="1"/>
</dbReference>
<dbReference type="SUPFAM" id="SSF57850">
    <property type="entry name" value="RING/U-box"/>
    <property type="match status" value="1"/>
</dbReference>
<dbReference type="FunFam" id="3.80.10.10:FF:000336">
    <property type="entry name" value="Si:dkey-222h21.2"/>
    <property type="match status" value="1"/>
</dbReference>
<dbReference type="InterPro" id="IPR029495">
    <property type="entry name" value="NACHT-assoc"/>
</dbReference>
<comment type="similarity">
    <text evidence="23">Belongs to the NOD1-NOD2 family.</text>
</comment>
<dbReference type="InterPro" id="IPR041267">
    <property type="entry name" value="NLRP_HD2"/>
</dbReference>
<dbReference type="InterPro" id="IPR041075">
    <property type="entry name" value="NOD1/2_WH"/>
</dbReference>
<evidence type="ECO:0000256" key="25">
    <source>
        <dbReference type="SAM" id="MobiDB-lite"/>
    </source>
</evidence>
<dbReference type="InterPro" id="IPR027417">
    <property type="entry name" value="P-loop_NTPase"/>
</dbReference>
<dbReference type="Proteomes" id="UP000694890">
    <property type="component" value="Linkage group LG19"/>
</dbReference>
<dbReference type="InterPro" id="IPR051261">
    <property type="entry name" value="NLR"/>
</dbReference>
<gene>
    <name evidence="31" type="primary">LOC108881139</name>
</gene>
<evidence type="ECO:0000256" key="22">
    <source>
        <dbReference type="ARBA" id="ARBA00023288"/>
    </source>
</evidence>
<dbReference type="InterPro" id="IPR011029">
    <property type="entry name" value="DEATH-like_dom_sf"/>
</dbReference>
<dbReference type="Gene3D" id="3.40.50.300">
    <property type="entry name" value="P-loop containing nucleotide triphosphate hydrolases"/>
    <property type="match status" value="1"/>
</dbReference>
<dbReference type="GO" id="GO:0005524">
    <property type="term" value="F:ATP binding"/>
    <property type="evidence" value="ECO:0007669"/>
    <property type="project" value="UniProtKB-KW"/>
</dbReference>
<dbReference type="Gene3D" id="1.10.533.10">
    <property type="entry name" value="Death Domain, Fas"/>
    <property type="match status" value="1"/>
</dbReference>
<dbReference type="Pfam" id="PF17776">
    <property type="entry name" value="NLRC4_HD2"/>
    <property type="match status" value="1"/>
</dbReference>
<dbReference type="InterPro" id="IPR001611">
    <property type="entry name" value="Leu-rich_rpt"/>
</dbReference>
<evidence type="ECO:0000256" key="24">
    <source>
        <dbReference type="PROSITE-ProRule" id="PRU00175"/>
    </source>
</evidence>
<sequence>MSDLEEEADRSVSSRLSMKSDWSKDRLLVFSDEPGPSDSEEKSDVSVEEQLSCCSLCQDVLKDPVSTSCGHWFCRRCITSYWDQSGSSGDSSCPQCGQRSRTRPGLQTASQTSTIQADSGLQEVLDEHKISLRRRCERVTEGTDGTGSRTLLNRIYTELYITEGQSEEVNTQHEVRQLETASKMETLHDTPIRCQDIFKALPDQQRHIRVVLTNGVAGVGKTFSVQKFTLDWAEGLENQDVSLLVLLSFRELNLIRDEQYSLLTLLHVFHPTLQKVTAEKLAVCKVLFIFDGLDESRLSLDFNNRKVVSDVTQKSSVNELLTNLIQGNLLPSALVWITSRPAAANQIPPSCVDRVTEVRGFTDPQKEEYFRRRSSDEELSNRTISHIKTSRSLHIMCQIPVFCWITATVLEHMLTTEQRGELPKTMTDLYSHFLLVQTKRKKNKYHEGHETSPQELTEADREVLLKLGRLAFEHLEKGNIMFYQEDLEQCGLDVTEALVYSGVCTEIFKRESVIFQKTVYCFVHLSVQEFLAAVYMFHCFTNRNTQVLKKFLGEEHVDSNLDDFLSAVMYKSLESKNGHLDLFVRFLHGLSLESNQRVLGGLLGQTENSPEVIQRAINNLKEMNMYYTSPDRSINIFHCLMEMNDHSVHQEIQEFLKSENRSEQRLSEIQCSALAYMLQMSEEVLDELDLSEYNTSGEGRRRLIPAVRNCRKARLIRCRLSEADCEVVASALSSNPSHLRELDLSNNDYMKDSGVKILSTGLESPNCRLETLRLSFCELSGISCSSLVSALKSNPSHLRDLDLGLNRHQDSGVKKLCGFLQSPDCRLETLRLSNRSLSEISCSSLVSALTSNPSHLRELQLSENQLKDSGVKKLCGFLQSPDCRLETLRLKNCRLSEISCSSLVSALKSNPSHLRELDLSDNDLKDSGVKELCGFLQSPDCRLETLRLWGCNVSEISCSSLVPALKSNPSHLRDLDLGENSLQDSGVKELCGFLQSPDCRLETLGLENCGLSEISCSSLASALKSNPSHLRELDLSDNKNLQDSGVKELCGFLESPDCRLETLRVRGRVFKASRVKTCDPDIRLDPNTADTELGASVDDTKKLVVSEDNAKKLDAYEDDAKLMEPPSNFTPDQQIESTQVSYRFRCPGPGGFQCTSTRLVFVVALEAQLFYRTVQWDESQLQSAGKMAAGPLFDIQCPEDAVSELHLPHCETKDALQVEGLLSVVHKTDDGTEILEPLEITETHVVVKVPHLSAFGLVRDTVKWLLRMPVNCNVLPFLRPPVRGPPTLDVLLLPNNVPLPEVEAQRRGAEYMDVTPSCKLCIGQSYSVHCEPEDLEIQPKHAEFLPNYGPNYLPTFKVFLTSNPEEVTLMVQDQERTEVWKSKIYLTGPDLAGILSVPAGTLSVPPEKKLKSVRTQFISRVSEPVLRKLLDKLLERGVITDDEMDLAGTASRADKARAVIDTMRRKGSEASSALISVLCEEDRCLSTELNLT</sequence>
<dbReference type="GeneID" id="108881139"/>
<dbReference type="GO" id="GO:0042981">
    <property type="term" value="P:regulation of apoptotic process"/>
    <property type="evidence" value="ECO:0007669"/>
    <property type="project" value="InterPro"/>
</dbReference>
<dbReference type="SUPFAM" id="SSF47986">
    <property type="entry name" value="DEATH domain"/>
    <property type="match status" value="1"/>
</dbReference>
<dbReference type="RefSeq" id="XP_018528484.2">
    <property type="nucleotide sequence ID" value="XM_018672968.2"/>
</dbReference>
<dbReference type="GO" id="GO:0006508">
    <property type="term" value="P:proteolysis"/>
    <property type="evidence" value="ECO:0007669"/>
    <property type="project" value="UniProtKB-KW"/>
</dbReference>
<protein>
    <submittedName>
        <fullName evidence="31">NACHT, LRR and PYD domains-containing protein 12-like isoform X1</fullName>
    </submittedName>
</protein>
<dbReference type="Pfam" id="PF13553">
    <property type="entry name" value="FIIND"/>
    <property type="match status" value="1"/>
</dbReference>
<dbReference type="SUPFAM" id="SSF52047">
    <property type="entry name" value="RNI-like"/>
    <property type="match status" value="1"/>
</dbReference>
<evidence type="ECO:0000256" key="11">
    <source>
        <dbReference type="ARBA" id="ARBA00022723"/>
    </source>
</evidence>
<name>A0AAJ7PJU0_LATCA</name>
<evidence type="ECO:0000256" key="16">
    <source>
        <dbReference type="ARBA" id="ARBA00022840"/>
    </source>
</evidence>
<dbReference type="InterPro" id="IPR025307">
    <property type="entry name" value="FIIND_dom"/>
</dbReference>
<evidence type="ECO:0000256" key="3">
    <source>
        <dbReference type="ARBA" id="ARBA00004193"/>
    </source>
</evidence>
<dbReference type="PROSITE" id="PS00518">
    <property type="entry name" value="ZF_RING_1"/>
    <property type="match status" value="1"/>
</dbReference>
<evidence type="ECO:0000259" key="28">
    <source>
        <dbReference type="PROSITE" id="PS50837"/>
    </source>
</evidence>
<evidence type="ECO:0000256" key="14">
    <source>
        <dbReference type="ARBA" id="ARBA00022771"/>
    </source>
</evidence>
<dbReference type="GO" id="GO:0016323">
    <property type="term" value="C:basolateral plasma membrane"/>
    <property type="evidence" value="ECO:0007669"/>
    <property type="project" value="UniProtKB-SubCell"/>
</dbReference>
<feature type="compositionally biased region" description="Polar residues" evidence="25">
    <location>
        <begin position="83"/>
        <end position="119"/>
    </location>
</feature>
<evidence type="ECO:0000256" key="20">
    <source>
        <dbReference type="ARBA" id="ARBA00023139"/>
    </source>
</evidence>
<dbReference type="Gene3D" id="3.80.10.10">
    <property type="entry name" value="Ribonuclease Inhibitor"/>
    <property type="match status" value="3"/>
</dbReference>
<dbReference type="FunFam" id="3.40.50.300:FF:001524">
    <property type="entry name" value="Si:dkey-126g1.7"/>
    <property type="match status" value="1"/>
</dbReference>
<organism evidence="30 31">
    <name type="scientific">Lates calcarifer</name>
    <name type="common">Barramundi</name>
    <name type="synonym">Holocentrus calcarifer</name>
    <dbReference type="NCBI Taxonomy" id="8187"/>
    <lineage>
        <taxon>Eukaryota</taxon>
        <taxon>Metazoa</taxon>
        <taxon>Chordata</taxon>
        <taxon>Craniata</taxon>
        <taxon>Vertebrata</taxon>
        <taxon>Euteleostomi</taxon>
        <taxon>Actinopterygii</taxon>
        <taxon>Neopterygii</taxon>
        <taxon>Teleostei</taxon>
        <taxon>Neoteleostei</taxon>
        <taxon>Acanthomorphata</taxon>
        <taxon>Carangaria</taxon>
        <taxon>Carangaria incertae sedis</taxon>
        <taxon>Centropomidae</taxon>
        <taxon>Lates</taxon>
    </lineage>
</organism>
<keyword evidence="12" id="KW-0677">Repeat</keyword>
<feature type="domain" description="NACHT" evidence="28">
    <location>
        <begin position="209"/>
        <end position="343"/>
    </location>
</feature>
<comment type="similarity">
    <text evidence="4">Belongs to the NLRP family.</text>
</comment>
<keyword evidence="22" id="KW-0449">Lipoprotein</keyword>
<keyword evidence="14 24" id="KW-0863">Zinc-finger</keyword>
<feature type="region of interest" description="Disordered" evidence="25">
    <location>
        <begin position="83"/>
        <end position="120"/>
    </location>
</feature>
<dbReference type="PROSITE" id="PS50837">
    <property type="entry name" value="NACHT"/>
    <property type="match status" value="1"/>
</dbReference>
<dbReference type="InterPro" id="IPR001841">
    <property type="entry name" value="Znf_RING"/>
</dbReference>
<dbReference type="GO" id="GO:0008270">
    <property type="term" value="F:zinc ion binding"/>
    <property type="evidence" value="ECO:0007669"/>
    <property type="project" value="UniProtKB-KW"/>
</dbReference>
<keyword evidence="19" id="KW-0472">Membrane</keyword>
<evidence type="ECO:0000256" key="15">
    <source>
        <dbReference type="ARBA" id="ARBA00022833"/>
    </source>
</evidence>
<keyword evidence="21" id="KW-1271">Inflammasome</keyword>
<keyword evidence="15" id="KW-0862">Zinc</keyword>
<accession>A0AAJ7PJU0</accession>
<keyword evidence="13" id="KW-0547">Nucleotide-binding</keyword>
<keyword evidence="5" id="KW-1003">Cell membrane</keyword>
<evidence type="ECO:0000256" key="12">
    <source>
        <dbReference type="ARBA" id="ARBA00022737"/>
    </source>
</evidence>
<evidence type="ECO:0000256" key="6">
    <source>
        <dbReference type="ARBA" id="ARBA00022490"/>
    </source>
</evidence>
<evidence type="ECO:0000256" key="4">
    <source>
        <dbReference type="ARBA" id="ARBA00008665"/>
    </source>
</evidence>
<dbReference type="PROSITE" id="PS51450">
    <property type="entry name" value="LRR"/>
    <property type="match status" value="1"/>
</dbReference>
<keyword evidence="17" id="KW-0832">Ubl conjugation</keyword>
<keyword evidence="9" id="KW-0433">Leucine-rich repeat</keyword>
<dbReference type="InterPro" id="IPR032675">
    <property type="entry name" value="LRR_dom_sf"/>
</dbReference>
<dbReference type="PANTHER" id="PTHR24106">
    <property type="entry name" value="NACHT, LRR AND CARD DOMAINS-CONTAINING"/>
    <property type="match status" value="1"/>
</dbReference>
<dbReference type="SMART" id="SM01288">
    <property type="entry name" value="FISNA"/>
    <property type="match status" value="1"/>
</dbReference>
<keyword evidence="16" id="KW-0067">ATP-binding</keyword>
<dbReference type="KEGG" id="lcf:108881139"/>
<dbReference type="PROSITE" id="PS50089">
    <property type="entry name" value="ZF_RING_2"/>
    <property type="match status" value="1"/>
</dbReference>
<dbReference type="Pfam" id="PF05729">
    <property type="entry name" value="NACHT"/>
    <property type="match status" value="1"/>
</dbReference>
<dbReference type="Pfam" id="PF13516">
    <property type="entry name" value="LRR_6"/>
    <property type="match status" value="6"/>
</dbReference>
<evidence type="ECO:0000313" key="31">
    <source>
        <dbReference type="RefSeq" id="XP_018528484.2"/>
    </source>
</evidence>
<evidence type="ECO:0000256" key="8">
    <source>
        <dbReference type="ARBA" id="ARBA00022590"/>
    </source>
</evidence>
<evidence type="ECO:0000256" key="23">
    <source>
        <dbReference type="ARBA" id="ARBA00038296"/>
    </source>
</evidence>
<dbReference type="InterPro" id="IPR007111">
    <property type="entry name" value="NACHT_NTPase"/>
</dbReference>
<dbReference type="Pfam" id="PF00619">
    <property type="entry name" value="CARD"/>
    <property type="match status" value="1"/>
</dbReference>
<keyword evidence="6" id="KW-0963">Cytoplasm</keyword>
<dbReference type="GO" id="GO:0008233">
    <property type="term" value="F:peptidase activity"/>
    <property type="evidence" value="ECO:0007669"/>
    <property type="project" value="UniProtKB-KW"/>
</dbReference>
<dbReference type="GO" id="GO:0012501">
    <property type="term" value="P:programmed cell death"/>
    <property type="evidence" value="ECO:0007669"/>
    <property type="project" value="UniProtKB-KW"/>
</dbReference>
<dbReference type="InterPro" id="IPR017907">
    <property type="entry name" value="Znf_RING_CS"/>
</dbReference>
<dbReference type="InterPro" id="IPR013083">
    <property type="entry name" value="Znf_RING/FYVE/PHD"/>
</dbReference>
<dbReference type="Pfam" id="PF15227">
    <property type="entry name" value="zf-C3HC4_4"/>
    <property type="match status" value="1"/>
</dbReference>
<evidence type="ECO:0000256" key="17">
    <source>
        <dbReference type="ARBA" id="ARBA00022843"/>
    </source>
</evidence>
<dbReference type="SMART" id="SM00114">
    <property type="entry name" value="CARD"/>
    <property type="match status" value="1"/>
</dbReference>
<evidence type="ECO:0000256" key="21">
    <source>
        <dbReference type="ARBA" id="ARBA00023233"/>
    </source>
</evidence>
<keyword evidence="18" id="KW-0391">Immunity</keyword>
<evidence type="ECO:0000259" key="27">
    <source>
        <dbReference type="PROSITE" id="PS50209"/>
    </source>
</evidence>
<evidence type="ECO:0000313" key="30">
    <source>
        <dbReference type="Proteomes" id="UP000694890"/>
    </source>
</evidence>
<reference evidence="31" key="1">
    <citation type="submission" date="2025-08" db="UniProtKB">
        <authorList>
            <consortium name="RefSeq"/>
        </authorList>
    </citation>
    <scope>IDENTIFICATION</scope>
    <source>
        <tissue evidence="31">Brain</tissue>
    </source>
</reference>